<protein>
    <recommendedName>
        <fullName evidence="5 13">Alpha-galactosidase</fullName>
        <ecNumber evidence="13">3.2.1.-</ecNumber>
    </recommendedName>
</protein>
<keyword evidence="12 13" id="KW-0326">Glycosidase</keyword>
<dbReference type="GO" id="GO:0016139">
    <property type="term" value="P:glycoside catabolic process"/>
    <property type="evidence" value="ECO:0007669"/>
    <property type="project" value="TreeGrafter"/>
</dbReference>
<dbReference type="EC" id="3.2.1.-" evidence="13"/>
<dbReference type="SUPFAM" id="SSF51445">
    <property type="entry name" value="(Trans)glycosidases"/>
    <property type="match status" value="1"/>
</dbReference>
<evidence type="ECO:0000313" key="16">
    <source>
        <dbReference type="EMBL" id="KAJ8028073.1"/>
    </source>
</evidence>
<feature type="signal peptide" evidence="14">
    <location>
        <begin position="1"/>
        <end position="19"/>
    </location>
</feature>
<sequence>MHSLFVLTLACYTVSPVLSLQNGLARTPPMGWLSWERFRCNTDCKNHPKTCISENLYKDMADRLAEDGYKDVGYEYVNIDDCWSNKTRDADGNLNPDANRFPSGMKALADYIHKKGLKLGIYADYGTKTCAGFPGSLDYLEKDANRFAEWGIDMLKMDGCNADVSTMKKGYPMMTKYLNATGRPILFSCSWPDYERAKGIPVNYSMVAENCNIWRNYVDIQDSWSSVTKIIDYEASIQDTLVPVVGPGNFNDPDMLIVGDFSLSVSQAQAQMALWAVMAAPLLMSNDLRDITPEFREILLNKEVIAVNQDPQGIMGKRVLQITNTTEAWMRPLQQHWAVCFLNRDPKASFNVSVPLEKLDLPTKEVEGFDALDLYSGKYYGYMPPDATFNCTVAPNGVTFLRFGMAE</sequence>
<keyword evidence="6 14" id="KW-0732">Signal</keyword>
<keyword evidence="11" id="KW-0458">Lysosome</keyword>
<evidence type="ECO:0000256" key="8">
    <source>
        <dbReference type="ARBA" id="ARBA00023098"/>
    </source>
</evidence>
<dbReference type="GO" id="GO:0005764">
    <property type="term" value="C:lysosome"/>
    <property type="evidence" value="ECO:0007669"/>
    <property type="project" value="UniProtKB-SubCell"/>
</dbReference>
<dbReference type="EMBL" id="JAIZAY010000015">
    <property type="protein sequence ID" value="KAJ8028073.1"/>
    <property type="molecule type" value="Genomic_DNA"/>
</dbReference>
<gene>
    <name evidence="16" type="ORF">HOLleu_30206</name>
</gene>
<evidence type="ECO:0000256" key="11">
    <source>
        <dbReference type="ARBA" id="ARBA00023228"/>
    </source>
</evidence>
<dbReference type="Gene3D" id="2.60.40.1180">
    <property type="entry name" value="Golgi alpha-mannosidase II"/>
    <property type="match status" value="1"/>
</dbReference>
<evidence type="ECO:0000256" key="7">
    <source>
        <dbReference type="ARBA" id="ARBA00022801"/>
    </source>
</evidence>
<dbReference type="Proteomes" id="UP001152320">
    <property type="component" value="Chromosome 15"/>
</dbReference>
<dbReference type="InterPro" id="IPR017853">
    <property type="entry name" value="GH"/>
</dbReference>
<dbReference type="CDD" id="cd14792">
    <property type="entry name" value="GH27"/>
    <property type="match status" value="1"/>
</dbReference>
<evidence type="ECO:0000259" key="15">
    <source>
        <dbReference type="Pfam" id="PF17801"/>
    </source>
</evidence>
<dbReference type="GO" id="GO:0009311">
    <property type="term" value="P:oligosaccharide metabolic process"/>
    <property type="evidence" value="ECO:0007669"/>
    <property type="project" value="TreeGrafter"/>
</dbReference>
<organism evidence="16 17">
    <name type="scientific">Holothuria leucospilota</name>
    <name type="common">Black long sea cucumber</name>
    <name type="synonym">Mertensiothuria leucospilota</name>
    <dbReference type="NCBI Taxonomy" id="206669"/>
    <lineage>
        <taxon>Eukaryota</taxon>
        <taxon>Metazoa</taxon>
        <taxon>Echinodermata</taxon>
        <taxon>Eleutherozoa</taxon>
        <taxon>Echinozoa</taxon>
        <taxon>Holothuroidea</taxon>
        <taxon>Aspidochirotacea</taxon>
        <taxon>Aspidochirotida</taxon>
        <taxon>Holothuriidae</taxon>
        <taxon>Holothuria</taxon>
    </lineage>
</organism>
<dbReference type="InterPro" id="IPR000111">
    <property type="entry name" value="Glyco_hydro_27/36_CS"/>
</dbReference>
<dbReference type="FunFam" id="3.20.20.70:FF:000070">
    <property type="entry name" value="Alpha-galactosidase"/>
    <property type="match status" value="1"/>
</dbReference>
<evidence type="ECO:0000256" key="10">
    <source>
        <dbReference type="ARBA" id="ARBA00023180"/>
    </source>
</evidence>
<dbReference type="PANTHER" id="PTHR11452:SF83">
    <property type="entry name" value="ALPHA-GALACTOSIDASE"/>
    <property type="match status" value="1"/>
</dbReference>
<evidence type="ECO:0000256" key="1">
    <source>
        <dbReference type="ARBA" id="ARBA00001255"/>
    </source>
</evidence>
<dbReference type="InterPro" id="IPR041233">
    <property type="entry name" value="Melibiase_C"/>
</dbReference>
<dbReference type="Pfam" id="PF17801">
    <property type="entry name" value="Melibiase_C"/>
    <property type="match status" value="1"/>
</dbReference>
<accession>A0A9Q1BK29</accession>
<comment type="caution">
    <text evidence="16">The sequence shown here is derived from an EMBL/GenBank/DDBJ whole genome shotgun (WGS) entry which is preliminary data.</text>
</comment>
<keyword evidence="7 13" id="KW-0378">Hydrolase</keyword>
<dbReference type="InterPro" id="IPR013780">
    <property type="entry name" value="Glyco_hydro_b"/>
</dbReference>
<evidence type="ECO:0000256" key="2">
    <source>
        <dbReference type="ARBA" id="ARBA00004371"/>
    </source>
</evidence>
<evidence type="ECO:0000256" key="12">
    <source>
        <dbReference type="ARBA" id="ARBA00023295"/>
    </source>
</evidence>
<dbReference type="PROSITE" id="PS00512">
    <property type="entry name" value="ALPHA_GALACTOSIDASE"/>
    <property type="match status" value="1"/>
</dbReference>
<dbReference type="Gene3D" id="3.20.20.70">
    <property type="entry name" value="Aldolase class I"/>
    <property type="match status" value="1"/>
</dbReference>
<dbReference type="GO" id="GO:0016020">
    <property type="term" value="C:membrane"/>
    <property type="evidence" value="ECO:0007669"/>
    <property type="project" value="GOC"/>
</dbReference>
<dbReference type="AlphaFoldDB" id="A0A9Q1BK29"/>
<keyword evidence="10" id="KW-0325">Glycoprotein</keyword>
<dbReference type="GO" id="GO:0019377">
    <property type="term" value="P:glycolipid catabolic process"/>
    <property type="evidence" value="ECO:0007669"/>
    <property type="project" value="UniProtKB-ARBA"/>
</dbReference>
<evidence type="ECO:0000256" key="3">
    <source>
        <dbReference type="ARBA" id="ARBA00009743"/>
    </source>
</evidence>
<evidence type="ECO:0000256" key="13">
    <source>
        <dbReference type="RuleBase" id="RU361168"/>
    </source>
</evidence>
<dbReference type="InterPro" id="IPR013785">
    <property type="entry name" value="Aldolase_TIM"/>
</dbReference>
<evidence type="ECO:0000256" key="4">
    <source>
        <dbReference type="ARBA" id="ARBA00011738"/>
    </source>
</evidence>
<evidence type="ECO:0000256" key="5">
    <source>
        <dbReference type="ARBA" id="ARBA00012755"/>
    </source>
</evidence>
<evidence type="ECO:0000256" key="14">
    <source>
        <dbReference type="SAM" id="SignalP"/>
    </source>
</evidence>
<evidence type="ECO:0000313" key="17">
    <source>
        <dbReference type="Proteomes" id="UP001152320"/>
    </source>
</evidence>
<comment type="similarity">
    <text evidence="3 13">Belongs to the glycosyl hydrolase 27 family.</text>
</comment>
<dbReference type="OrthoDB" id="5795902at2759"/>
<comment type="subunit">
    <text evidence="4 13">Homodimer.</text>
</comment>
<comment type="catalytic activity">
    <reaction evidence="1">
        <text>Hydrolysis of terminal, non-reducing alpha-D-galactose residues in alpha-D-galactosides, including galactose oligosaccharides, galactomannans and galactolipids.</text>
        <dbReference type="EC" id="3.2.1.22"/>
    </reaction>
</comment>
<feature type="chain" id="PRO_5040473664" description="Alpha-galactosidase" evidence="14">
    <location>
        <begin position="20"/>
        <end position="407"/>
    </location>
</feature>
<comment type="subcellular location">
    <subcellularLocation>
        <location evidence="2">Lysosome</location>
    </subcellularLocation>
</comment>
<reference evidence="16" key="1">
    <citation type="submission" date="2021-10" db="EMBL/GenBank/DDBJ databases">
        <title>Tropical sea cucumber genome reveals ecological adaptation and Cuvierian tubules defense mechanism.</title>
        <authorList>
            <person name="Chen T."/>
        </authorList>
    </citation>
    <scope>NUCLEOTIDE SEQUENCE</scope>
    <source>
        <strain evidence="16">Nanhai2018</strain>
        <tissue evidence="16">Muscle</tissue>
    </source>
</reference>
<evidence type="ECO:0000256" key="6">
    <source>
        <dbReference type="ARBA" id="ARBA00022729"/>
    </source>
</evidence>
<dbReference type="GO" id="GO:0004557">
    <property type="term" value="F:alpha-galactosidase activity"/>
    <property type="evidence" value="ECO:0007669"/>
    <property type="project" value="UniProtKB-EC"/>
</dbReference>
<dbReference type="PRINTS" id="PR00740">
    <property type="entry name" value="GLHYDRLASE27"/>
</dbReference>
<dbReference type="Pfam" id="PF16499">
    <property type="entry name" value="Melibiase_2"/>
    <property type="match status" value="1"/>
</dbReference>
<dbReference type="InterPro" id="IPR002241">
    <property type="entry name" value="Glyco_hydro_27"/>
</dbReference>
<dbReference type="PANTHER" id="PTHR11452">
    <property type="entry name" value="ALPHA-GALACTOSIDASE/ALPHA-N-ACETYLGALACTOSAMINIDASE"/>
    <property type="match status" value="1"/>
</dbReference>
<keyword evidence="9 13" id="KW-1015">Disulfide bond</keyword>
<keyword evidence="8" id="KW-0443">Lipid metabolism</keyword>
<feature type="domain" description="Alpha galactosidase C-terminal" evidence="15">
    <location>
        <begin position="324"/>
        <end position="403"/>
    </location>
</feature>
<name>A0A9Q1BK29_HOLLE</name>
<proteinExistence type="inferred from homology"/>
<dbReference type="SUPFAM" id="SSF51011">
    <property type="entry name" value="Glycosyl hydrolase domain"/>
    <property type="match status" value="1"/>
</dbReference>
<keyword evidence="17" id="KW-1185">Reference proteome</keyword>
<evidence type="ECO:0000256" key="9">
    <source>
        <dbReference type="ARBA" id="ARBA00023157"/>
    </source>
</evidence>